<gene>
    <name evidence="1" type="ORF">UT28_C0001G0836</name>
</gene>
<dbReference type="STRING" id="1618337.UT28_C0001G0836"/>
<dbReference type="KEGG" id="bbgw:UT28_C0001G0836"/>
<organism evidence="1 2">
    <name type="scientific">Berkelbacteria bacterium GW2011_GWE1_39_12</name>
    <dbReference type="NCBI Taxonomy" id="1618337"/>
    <lineage>
        <taxon>Bacteria</taxon>
        <taxon>Candidatus Berkelbacteria</taxon>
    </lineage>
</organism>
<proteinExistence type="predicted"/>
<protein>
    <submittedName>
        <fullName evidence="1">Uncharacterized protein</fullName>
    </submittedName>
</protein>
<dbReference type="Pfam" id="PF10865">
    <property type="entry name" value="DUF2703"/>
    <property type="match status" value="1"/>
</dbReference>
<name>A0A0G4B421_9BACT</name>
<reference evidence="1 2" key="1">
    <citation type="journal article" date="2015" name="Nature">
        <title>rRNA introns, odd ribosomes, and small enigmatic genomes across a large radiation of phyla.</title>
        <authorList>
            <person name="Brown C.T."/>
            <person name="Hug L.A."/>
            <person name="Thomas B.C."/>
            <person name="Sharon I."/>
            <person name="Castelle C.J."/>
            <person name="Singh A."/>
            <person name="Wilkins M.J."/>
            <person name="Williams K.H."/>
            <person name="Banfield J.F."/>
        </authorList>
    </citation>
    <scope>NUCLEOTIDE SEQUENCE [LARGE SCALE GENOMIC DNA]</scope>
</reference>
<evidence type="ECO:0000313" key="1">
    <source>
        <dbReference type="EMBL" id="AKM82614.1"/>
    </source>
</evidence>
<evidence type="ECO:0000313" key="2">
    <source>
        <dbReference type="Proteomes" id="UP000035648"/>
    </source>
</evidence>
<sequence>MKKITIEWLHYDKEGETCTRCNNTGDNIKSAIKTISNSPELKDLQIDYFETKLEADRMPESNTVLINNLSLEEILNATTSENHCHSCSCLAGKSTNCRTIELNDRSYEVIPEELIIEAIKKLLI</sequence>
<accession>A0A0G4B421</accession>
<dbReference type="AlphaFoldDB" id="A0A0G4B421"/>
<dbReference type="Proteomes" id="UP000035648">
    <property type="component" value="Chromosome"/>
</dbReference>
<dbReference type="EMBL" id="CP011213">
    <property type="protein sequence ID" value="AKM82614.1"/>
    <property type="molecule type" value="Genomic_DNA"/>
</dbReference>
<dbReference type="InterPro" id="IPR021219">
    <property type="entry name" value="DUF2703"/>
</dbReference>